<dbReference type="GO" id="GO:0005886">
    <property type="term" value="C:plasma membrane"/>
    <property type="evidence" value="ECO:0007669"/>
    <property type="project" value="UniProtKB-SubCell"/>
</dbReference>
<keyword evidence="4 6" id="KW-1133">Transmembrane helix</keyword>
<keyword evidence="3 6" id="KW-0812">Transmembrane</keyword>
<dbReference type="PANTHER" id="PTHR33931:SF2">
    <property type="entry name" value="HOLIN-LIKE PROTEIN CIDA"/>
    <property type="match status" value="1"/>
</dbReference>
<dbReference type="InterPro" id="IPR005538">
    <property type="entry name" value="LrgA/CidA"/>
</dbReference>
<feature type="transmembrane region" description="Helical" evidence="6">
    <location>
        <begin position="61"/>
        <end position="79"/>
    </location>
</feature>
<reference evidence="7 8" key="1">
    <citation type="submission" date="2016-10" db="EMBL/GenBank/DDBJ databases">
        <authorList>
            <person name="de Groot N.N."/>
        </authorList>
    </citation>
    <scope>NUCLEOTIDE SEQUENCE [LARGE SCALE GENOMIC DNA]</scope>
    <source>
        <strain evidence="7 8">CGMCC 1.6114</strain>
    </source>
</reference>
<feature type="transmembrane region" description="Helical" evidence="6">
    <location>
        <begin position="91"/>
        <end position="110"/>
    </location>
</feature>
<feature type="transmembrane region" description="Helical" evidence="6">
    <location>
        <begin position="29"/>
        <end position="49"/>
    </location>
</feature>
<keyword evidence="2" id="KW-1003">Cell membrane</keyword>
<dbReference type="EMBL" id="FPAG01000005">
    <property type="protein sequence ID" value="SFS86350.1"/>
    <property type="molecule type" value="Genomic_DNA"/>
</dbReference>
<evidence type="ECO:0000313" key="8">
    <source>
        <dbReference type="Proteomes" id="UP000183209"/>
    </source>
</evidence>
<keyword evidence="5 6" id="KW-0472">Membrane</keyword>
<dbReference type="AlphaFoldDB" id="A0A1I6TB03"/>
<evidence type="ECO:0000256" key="5">
    <source>
        <dbReference type="ARBA" id="ARBA00023136"/>
    </source>
</evidence>
<protein>
    <submittedName>
        <fullName evidence="7">Holin-like protein</fullName>
    </submittedName>
</protein>
<evidence type="ECO:0000256" key="4">
    <source>
        <dbReference type="ARBA" id="ARBA00022989"/>
    </source>
</evidence>
<dbReference type="RefSeq" id="WP_038262659.1">
    <property type="nucleotide sequence ID" value="NZ_FPAG01000005.1"/>
</dbReference>
<dbReference type="Proteomes" id="UP000183209">
    <property type="component" value="Unassembled WGS sequence"/>
</dbReference>
<sequence>MENKNKLISVILIILFLLLGELVKMVFNLPIPGSIIGMVLIFMVLKLKWIRLEQVKPTSDFLLKYLSLFYVPYGVGLVTQYKFLNGKLTEIIIALVLSTFLAMYITMKLFKVFEKNE</sequence>
<feature type="transmembrane region" description="Helical" evidence="6">
    <location>
        <begin position="7"/>
        <end position="23"/>
    </location>
</feature>
<evidence type="ECO:0000256" key="6">
    <source>
        <dbReference type="SAM" id="Phobius"/>
    </source>
</evidence>
<evidence type="ECO:0000256" key="2">
    <source>
        <dbReference type="ARBA" id="ARBA00022475"/>
    </source>
</evidence>
<gene>
    <name evidence="7" type="ORF">SAMN04487906_1949</name>
</gene>
<proteinExistence type="predicted"/>
<organism evidence="7 8">
    <name type="scientific">Zhouia amylolytica</name>
    <dbReference type="NCBI Taxonomy" id="376730"/>
    <lineage>
        <taxon>Bacteria</taxon>
        <taxon>Pseudomonadati</taxon>
        <taxon>Bacteroidota</taxon>
        <taxon>Flavobacteriia</taxon>
        <taxon>Flavobacteriales</taxon>
        <taxon>Flavobacteriaceae</taxon>
        <taxon>Zhouia</taxon>
    </lineage>
</organism>
<evidence type="ECO:0000256" key="1">
    <source>
        <dbReference type="ARBA" id="ARBA00004651"/>
    </source>
</evidence>
<dbReference type="Pfam" id="PF03788">
    <property type="entry name" value="LrgA"/>
    <property type="match status" value="1"/>
</dbReference>
<name>A0A1I6TB03_9FLAO</name>
<evidence type="ECO:0000256" key="3">
    <source>
        <dbReference type="ARBA" id="ARBA00022692"/>
    </source>
</evidence>
<accession>A0A1I6TB03</accession>
<dbReference type="OrthoDB" id="3176438at2"/>
<evidence type="ECO:0000313" key="7">
    <source>
        <dbReference type="EMBL" id="SFS86350.1"/>
    </source>
</evidence>
<comment type="subcellular location">
    <subcellularLocation>
        <location evidence="1">Cell membrane</location>
        <topology evidence="1">Multi-pass membrane protein</topology>
    </subcellularLocation>
</comment>
<dbReference type="PANTHER" id="PTHR33931">
    <property type="entry name" value="HOLIN-LIKE PROTEIN CIDA-RELATED"/>
    <property type="match status" value="1"/>
</dbReference>